<accession>A0A1G5K938</accession>
<evidence type="ECO:0000256" key="1">
    <source>
        <dbReference type="ARBA" id="ARBA00008791"/>
    </source>
</evidence>
<dbReference type="STRING" id="549386.SAMN02927923_03125"/>
<comment type="similarity">
    <text evidence="1">Belongs to the universal stress protein A family.</text>
</comment>
<evidence type="ECO:0000259" key="2">
    <source>
        <dbReference type="Pfam" id="PF00582"/>
    </source>
</evidence>
<gene>
    <name evidence="3" type="ORF">SAMN02927923_03125</name>
</gene>
<feature type="domain" description="UspA" evidence="2">
    <location>
        <begin position="1"/>
        <end position="120"/>
    </location>
</feature>
<dbReference type="SUPFAM" id="SSF52402">
    <property type="entry name" value="Adenine nucleotide alpha hydrolases-like"/>
    <property type="match status" value="2"/>
</dbReference>
<protein>
    <submittedName>
        <fullName evidence="3">Nucleotide-binding universal stress protein, UspA family</fullName>
    </submittedName>
</protein>
<sequence length="288" mass="30612">MLRSILIALDGSPSSLQAAGLGLELARHHKAHVDGLGIVNSAWIQRPEAVPVGGMAYKTALDLKELQSAAERVDAVLRDFRERAGRAGIPSFDIREVDGSPLQVVEIEAASHDLIVLGRNSMFDVDGEICELPLCVDLIIRGEPRPVLLVPEADRGPRHDASQAPVLVAFDGSPASSRAVHMFALLGLGAGRVVHVVTLDRLSSGRAEETARRACALLRRHGAAETHAIGLGDHEAGTPAETILGLAKALRPGMIVMGAYGTRGIQEIFGSCTREVLNACPTPLFLHH</sequence>
<dbReference type="OrthoDB" id="9804721at2"/>
<dbReference type="PANTHER" id="PTHR46268">
    <property type="entry name" value="STRESS RESPONSE PROTEIN NHAX"/>
    <property type="match status" value="1"/>
</dbReference>
<dbReference type="CDD" id="cd00293">
    <property type="entry name" value="USP-like"/>
    <property type="match status" value="2"/>
</dbReference>
<reference evidence="3 4" key="1">
    <citation type="submission" date="2016-10" db="EMBL/GenBank/DDBJ databases">
        <authorList>
            <person name="de Groot N.N."/>
        </authorList>
    </citation>
    <scope>NUCLEOTIDE SEQUENCE [LARGE SCALE GENOMIC DNA]</scope>
    <source>
        <strain evidence="3 4">CGMCC 1.7666</strain>
    </source>
</reference>
<evidence type="ECO:0000313" key="3">
    <source>
        <dbReference type="EMBL" id="SCY97125.1"/>
    </source>
</evidence>
<evidence type="ECO:0000313" key="4">
    <source>
        <dbReference type="Proteomes" id="UP000199569"/>
    </source>
</evidence>
<dbReference type="Proteomes" id="UP000199569">
    <property type="component" value="Unassembled WGS sequence"/>
</dbReference>
<dbReference type="Gene3D" id="3.40.50.12370">
    <property type="match status" value="1"/>
</dbReference>
<name>A0A1G5K938_9HYPH</name>
<proteinExistence type="inferred from homology"/>
<dbReference type="InterPro" id="IPR006015">
    <property type="entry name" value="Universal_stress_UspA"/>
</dbReference>
<feature type="domain" description="UspA" evidence="2">
    <location>
        <begin position="166"/>
        <end position="285"/>
    </location>
</feature>
<organism evidence="3 4">
    <name type="scientific">Microvirga guangxiensis</name>
    <dbReference type="NCBI Taxonomy" id="549386"/>
    <lineage>
        <taxon>Bacteria</taxon>
        <taxon>Pseudomonadati</taxon>
        <taxon>Pseudomonadota</taxon>
        <taxon>Alphaproteobacteria</taxon>
        <taxon>Hyphomicrobiales</taxon>
        <taxon>Methylobacteriaceae</taxon>
        <taxon>Microvirga</taxon>
    </lineage>
</organism>
<dbReference type="RefSeq" id="WP_091136510.1">
    <property type="nucleotide sequence ID" value="NZ_FMVJ01000009.1"/>
</dbReference>
<dbReference type="InterPro" id="IPR006016">
    <property type="entry name" value="UspA"/>
</dbReference>
<dbReference type="AlphaFoldDB" id="A0A1G5K938"/>
<dbReference type="PRINTS" id="PR01438">
    <property type="entry name" value="UNVRSLSTRESS"/>
</dbReference>
<dbReference type="Pfam" id="PF00582">
    <property type="entry name" value="Usp"/>
    <property type="match status" value="2"/>
</dbReference>
<dbReference type="PANTHER" id="PTHR46268:SF6">
    <property type="entry name" value="UNIVERSAL STRESS PROTEIN UP12"/>
    <property type="match status" value="1"/>
</dbReference>
<dbReference type="EMBL" id="FMVJ01000009">
    <property type="protein sequence ID" value="SCY97125.1"/>
    <property type="molecule type" value="Genomic_DNA"/>
</dbReference>
<keyword evidence="4" id="KW-1185">Reference proteome</keyword>